<evidence type="ECO:0000256" key="3">
    <source>
        <dbReference type="ARBA" id="ARBA00022705"/>
    </source>
</evidence>
<comment type="caution">
    <text evidence="8">The sequence shown here is derived from an EMBL/GenBank/DDBJ whole genome shotgun (WGS) entry which is preliminary data.</text>
</comment>
<evidence type="ECO:0000256" key="6">
    <source>
        <dbReference type="ARBA" id="ARBA00022801"/>
    </source>
</evidence>
<evidence type="ECO:0000313" key="9">
    <source>
        <dbReference type="Proteomes" id="UP001180825"/>
    </source>
</evidence>
<dbReference type="RefSeq" id="WP_310330601.1">
    <property type="nucleotide sequence ID" value="NZ_JAVDXV010000006.1"/>
</dbReference>
<keyword evidence="4" id="KW-0540">Nuclease</keyword>
<name>A0ABU2ACR0_9BURK</name>
<evidence type="ECO:0000259" key="7">
    <source>
        <dbReference type="Pfam" id="PF05840"/>
    </source>
</evidence>
<evidence type="ECO:0000256" key="2">
    <source>
        <dbReference type="ARBA" id="ARBA00009260"/>
    </source>
</evidence>
<accession>A0ABU2ACR0</accession>
<gene>
    <name evidence="8" type="ORF">J2X21_003439</name>
</gene>
<keyword evidence="9" id="KW-1185">Reference proteome</keyword>
<protein>
    <recommendedName>
        <fullName evidence="7">Replication gene A protein-like domain-containing protein</fullName>
    </recommendedName>
</protein>
<organism evidence="8 9">
    <name type="scientific">Roseateles asaccharophilus</name>
    <dbReference type="NCBI Taxonomy" id="582607"/>
    <lineage>
        <taxon>Bacteria</taxon>
        <taxon>Pseudomonadati</taxon>
        <taxon>Pseudomonadota</taxon>
        <taxon>Betaproteobacteria</taxon>
        <taxon>Burkholderiales</taxon>
        <taxon>Sphaerotilaceae</taxon>
        <taxon>Roseateles</taxon>
    </lineage>
</organism>
<keyword evidence="3" id="KW-0235">DNA replication</keyword>
<sequence length="647" mass="70706">MSASTAISPAELLHSAELNAAPAPSSAFGPLPLAKALQAGLLAARAEFCGDLPAHLIGATAPERYDAAAATAERFQMLLGTASDDHALLDRLVQLAQADLGGFAWRSSTVASAVTSKLIERHKVELKSVAAVFEFDASVGERVLAIANAHLGRPVPGDSLQTKVSRILDRKFWLRHYSKLARQRDEFSFIKSGFVSAAGEKYISDRGLSRHSEALAAQQAWLESTVLIDHSAAASTGKFKYIKLADAAKRAAHRDASLWAFLTGIEQLSIESNLECALVTLTAPSSFHACPGTRSKLFDGVSTPLDSHKYIASRWTAFQRDLDNEGLAVSGVRATEPQGDGTCHWHVWLHYAPDTLPSILSRLAHYFQGDTARRVEPVVVRQVEADLAGRKVNKKTGERFSESFSVLRAGALVQRSTKPAAQVDFSVINRSYASGATYMAKYTVKSFDQSENSKRVHAWRWTWGVRGFQLFGLRNCRGLWDELYRATERPFDSRAAALWDAVHAEPGKHTRQVINPLTGLQEVEHYEGGTAAFIRLQGGLAAAGGAAGLRIKITYVPAEGRYGDFMKRRRGLRIMLGDTVLYSFKTREPGRWVMSAEGRVEQTFSALRRIPFVDAAELIELTCAEFKALLASYAAGVDPFTGEILDA</sequence>
<feature type="domain" description="Replication gene A protein-like" evidence="7">
    <location>
        <begin position="152"/>
        <end position="449"/>
    </location>
</feature>
<evidence type="ECO:0000256" key="4">
    <source>
        <dbReference type="ARBA" id="ARBA00022722"/>
    </source>
</evidence>
<dbReference type="EMBL" id="JAVDXV010000006">
    <property type="protein sequence ID" value="MDR7334287.1"/>
    <property type="molecule type" value="Genomic_DNA"/>
</dbReference>
<reference evidence="8 9" key="1">
    <citation type="submission" date="2023-07" db="EMBL/GenBank/DDBJ databases">
        <title>Sorghum-associated microbial communities from plants grown in Nebraska, USA.</title>
        <authorList>
            <person name="Schachtman D."/>
        </authorList>
    </citation>
    <scope>NUCLEOTIDE SEQUENCE [LARGE SCALE GENOMIC DNA]</scope>
    <source>
        <strain evidence="8 9">BE316</strain>
    </source>
</reference>
<evidence type="ECO:0000256" key="5">
    <source>
        <dbReference type="ARBA" id="ARBA00022759"/>
    </source>
</evidence>
<dbReference type="Proteomes" id="UP001180825">
    <property type="component" value="Unassembled WGS sequence"/>
</dbReference>
<comment type="similarity">
    <text evidence="2">Belongs to the phage GPA family.</text>
</comment>
<comment type="function">
    <text evidence="1">Possible endonuclease which induces a single-strand cut and initiates DNA replication.</text>
</comment>
<dbReference type="InterPro" id="IPR008766">
    <property type="entry name" value="Replication_gene_A-like"/>
</dbReference>
<keyword evidence="6" id="KW-0378">Hydrolase</keyword>
<evidence type="ECO:0000313" key="8">
    <source>
        <dbReference type="EMBL" id="MDR7334287.1"/>
    </source>
</evidence>
<dbReference type="Pfam" id="PF05840">
    <property type="entry name" value="Phage_GPA"/>
    <property type="match status" value="1"/>
</dbReference>
<keyword evidence="5" id="KW-0255">Endonuclease</keyword>
<proteinExistence type="inferred from homology"/>
<evidence type="ECO:0000256" key="1">
    <source>
        <dbReference type="ARBA" id="ARBA00003293"/>
    </source>
</evidence>